<dbReference type="Pfam" id="PF13424">
    <property type="entry name" value="TPR_12"/>
    <property type="match status" value="1"/>
</dbReference>
<name>A0A2V1K6C1_9ACTO</name>
<dbReference type="EMBL" id="QETB01000003">
    <property type="protein sequence ID" value="PWF26529.1"/>
    <property type="molecule type" value="Genomic_DNA"/>
</dbReference>
<dbReference type="RefSeq" id="WP_109093602.1">
    <property type="nucleotide sequence ID" value="NZ_QETB01000003.1"/>
</dbReference>
<comment type="caution">
    <text evidence="4">The sequence shown here is derived from an EMBL/GenBank/DDBJ whole genome shotgun (WGS) entry which is preliminary data.</text>
</comment>
<dbReference type="PANTHER" id="PTHR45641">
    <property type="entry name" value="TETRATRICOPEPTIDE REPEAT PROTEIN (AFU_ORTHOLOGUE AFUA_6G03870)"/>
    <property type="match status" value="1"/>
</dbReference>
<evidence type="ECO:0000313" key="5">
    <source>
        <dbReference type="Proteomes" id="UP000245283"/>
    </source>
</evidence>
<gene>
    <name evidence="4" type="ORF">DD236_06675</name>
</gene>
<dbReference type="OrthoDB" id="594504at2"/>
<proteinExistence type="predicted"/>
<dbReference type="SMART" id="SM00028">
    <property type="entry name" value="TPR"/>
    <property type="match status" value="4"/>
</dbReference>
<dbReference type="Gene3D" id="1.25.40.10">
    <property type="entry name" value="Tetratricopeptide repeat domain"/>
    <property type="match status" value="3"/>
</dbReference>
<dbReference type="Gene3D" id="3.40.50.300">
    <property type="entry name" value="P-loop containing nucleotide triphosphate hydrolases"/>
    <property type="match status" value="1"/>
</dbReference>
<dbReference type="AlphaFoldDB" id="A0A2V1K6C1"/>
<evidence type="ECO:0000256" key="3">
    <source>
        <dbReference type="PROSITE-ProRule" id="PRU00339"/>
    </source>
</evidence>
<dbReference type="InterPro" id="IPR027417">
    <property type="entry name" value="P-loop_NTPase"/>
</dbReference>
<dbReference type="Pfam" id="PF13374">
    <property type="entry name" value="TPR_10"/>
    <property type="match status" value="1"/>
</dbReference>
<dbReference type="InterPro" id="IPR011990">
    <property type="entry name" value="TPR-like_helical_dom_sf"/>
</dbReference>
<dbReference type="SUPFAM" id="SSF48452">
    <property type="entry name" value="TPR-like"/>
    <property type="match status" value="1"/>
</dbReference>
<dbReference type="InterPro" id="IPR019734">
    <property type="entry name" value="TPR_rpt"/>
</dbReference>
<sequence length="1017" mass="112406">MRSDVLLGNHGLVVGEILEVLDSVQASKSPQMVVIEGPSGCGKTRIVQEFYGRLKDRNQDAYWPPLRKSQGNDVMRQRKLIGPLQEDLLWPEETFPTFGWWHFNCETLGTGILEDVVAAARPQVDANGLPLTMARRKNEGLLAKGKRQSKAAWSELTEAARDEGVSAAVDVLAENGIEVLFPESLLSFGIKGLRAGNRRRKERAQFKNETDTAEIVSKNQATAGKDLAKAIADLALDSLPAIVVVEDLHRMGNELSALLDSLLASNAPVLVIATNWPDAVSNNIQSAFISNHKDSLVPIECPQLGHSDLTQLVQESFDVSLHIAEETARRLDNPLVLKLWLESSELADSYDFIGPEALLTDHAGLPIDALGVLDARWGELDRETQMALCLATAARPDEAVPLCDVEKEILAEAFAQFSPGSEVDVAAGLDKAISPMHWCASPEFTVRFIDVVFADHARYHSEKRLRGNASRKFQTITRGILADSISQPAPQSSPRLPNQRDLALARRSHLAVWFLELDAELKDQAATPGLEYARSRAELQLSELTGGRMEFAASSEHAAAALKHLRAAGITGTELLNMQLAVADKYILVSKPRSAQAIHEEILQHENLPSEIAMQIHLSSARIARDEGDFEEAAGHQRQAIELARTIAGPEADKPGMELQRLTSLYLRLEQYLAAGGNWEEIITELSPVLDKRLQVGYPTNELNNGQLKRLIENARRKIDESKGIKVSAEEEQRAMLDAAISLHGSDSERVHAERNKLASVLGKAKKWTEAAEEYEWVISHWHQSRYAAYGESKATAYRSLAQVQEALGQKEAAIESYRRAISLSTKNNVETGFWPRIAIPRLMAGMGQVDDALTQLDQIVEEFETPEGDTWLSLSALEARTEILQKEKRFEEAEAGWRRALTGWSLILGDLSDRAADCRKNLIEVLETQGKFDAAIELLQNYIELEEKEYGKETTPSINAKIKIGNAYAQSDRPADALPWFQEARAGIVAIRGSDHPAVARMGNGIRVIEARLKQH</sequence>
<evidence type="ECO:0008006" key="6">
    <source>
        <dbReference type="Google" id="ProtNLM"/>
    </source>
</evidence>
<organism evidence="4 5">
    <name type="scientific">Ancrocorticia populi</name>
    <dbReference type="NCBI Taxonomy" id="2175228"/>
    <lineage>
        <taxon>Bacteria</taxon>
        <taxon>Bacillati</taxon>
        <taxon>Actinomycetota</taxon>
        <taxon>Actinomycetes</taxon>
        <taxon>Actinomycetales</taxon>
        <taxon>Actinomycetaceae</taxon>
        <taxon>Ancrocorticia</taxon>
    </lineage>
</organism>
<evidence type="ECO:0000256" key="1">
    <source>
        <dbReference type="ARBA" id="ARBA00022737"/>
    </source>
</evidence>
<keyword evidence="1" id="KW-0677">Repeat</keyword>
<dbReference type="SUPFAM" id="SSF52540">
    <property type="entry name" value="P-loop containing nucleoside triphosphate hydrolases"/>
    <property type="match status" value="1"/>
</dbReference>
<keyword evidence="5" id="KW-1185">Reference proteome</keyword>
<accession>A0A2V1K6C1</accession>
<keyword evidence="2 3" id="KW-0802">TPR repeat</keyword>
<feature type="repeat" description="TPR" evidence="3">
    <location>
        <begin position="795"/>
        <end position="828"/>
    </location>
</feature>
<reference evidence="5" key="1">
    <citation type="submission" date="2018-05" db="EMBL/GenBank/DDBJ databases">
        <authorList>
            <person name="Li Y."/>
        </authorList>
    </citation>
    <scope>NUCLEOTIDE SEQUENCE [LARGE SCALE GENOMIC DNA]</scope>
    <source>
        <strain evidence="5">sk1b4</strain>
    </source>
</reference>
<dbReference type="PROSITE" id="PS50005">
    <property type="entry name" value="TPR"/>
    <property type="match status" value="1"/>
</dbReference>
<protein>
    <recommendedName>
        <fullName evidence="6">Orc1-like AAA ATPase domain-containing protein</fullName>
    </recommendedName>
</protein>
<evidence type="ECO:0000313" key="4">
    <source>
        <dbReference type="EMBL" id="PWF26529.1"/>
    </source>
</evidence>
<dbReference type="Proteomes" id="UP000245283">
    <property type="component" value="Unassembled WGS sequence"/>
</dbReference>
<evidence type="ECO:0000256" key="2">
    <source>
        <dbReference type="ARBA" id="ARBA00022803"/>
    </source>
</evidence>